<proteinExistence type="predicted"/>
<feature type="region of interest" description="Disordered" evidence="1">
    <location>
        <begin position="275"/>
        <end position="375"/>
    </location>
</feature>
<feature type="compositionally biased region" description="Polar residues" evidence="1">
    <location>
        <begin position="78"/>
        <end position="88"/>
    </location>
</feature>
<dbReference type="AlphaFoldDB" id="A0A0F7SRC7"/>
<dbReference type="PANTHER" id="PTHR28125:SF2">
    <property type="entry name" value="MEIOTIC EXPRESSION UP-REGULATED PROTEIN 26"/>
    <property type="match status" value="1"/>
</dbReference>
<accession>A0A0F7SRC7</accession>
<feature type="compositionally biased region" description="Polar residues" evidence="1">
    <location>
        <begin position="458"/>
        <end position="490"/>
    </location>
</feature>
<organism evidence="3">
    <name type="scientific">Phaffia rhodozyma</name>
    <name type="common">Yeast</name>
    <name type="synonym">Xanthophyllomyces dendrorhous</name>
    <dbReference type="NCBI Taxonomy" id="264483"/>
    <lineage>
        <taxon>Eukaryota</taxon>
        <taxon>Fungi</taxon>
        <taxon>Dikarya</taxon>
        <taxon>Basidiomycota</taxon>
        <taxon>Agaricomycotina</taxon>
        <taxon>Tremellomycetes</taxon>
        <taxon>Cystofilobasidiales</taxon>
        <taxon>Mrakiaceae</taxon>
        <taxon>Phaffia</taxon>
    </lineage>
</organism>
<feature type="compositionally biased region" description="Polar residues" evidence="1">
    <location>
        <begin position="163"/>
        <end position="185"/>
    </location>
</feature>
<dbReference type="EMBL" id="LN483142">
    <property type="protein sequence ID" value="CED83050.1"/>
    <property type="molecule type" value="Genomic_DNA"/>
</dbReference>
<feature type="compositionally biased region" description="Polar residues" evidence="1">
    <location>
        <begin position="289"/>
        <end position="304"/>
    </location>
</feature>
<feature type="compositionally biased region" description="Low complexity" evidence="1">
    <location>
        <begin position="348"/>
        <end position="358"/>
    </location>
</feature>
<dbReference type="PANTHER" id="PTHR28125">
    <property type="entry name" value="MEIOTIC EXPRESSION UP-REGULATED PROTEIN 26"/>
    <property type="match status" value="1"/>
</dbReference>
<feature type="compositionally biased region" description="Low complexity" evidence="1">
    <location>
        <begin position="366"/>
        <end position="375"/>
    </location>
</feature>
<feature type="region of interest" description="Disordered" evidence="1">
    <location>
        <begin position="439"/>
        <end position="548"/>
    </location>
</feature>
<evidence type="ECO:0000256" key="1">
    <source>
        <dbReference type="SAM" id="MobiDB-lite"/>
    </source>
</evidence>
<evidence type="ECO:0000313" key="3">
    <source>
        <dbReference type="EMBL" id="CED83050.1"/>
    </source>
</evidence>
<dbReference type="Pfam" id="PF14616">
    <property type="entry name" value="Rua1_C"/>
    <property type="match status" value="1"/>
</dbReference>
<dbReference type="InterPro" id="IPR028012">
    <property type="entry name" value="Rua1_C"/>
</dbReference>
<reference evidence="3" key="1">
    <citation type="submission" date="2014-08" db="EMBL/GenBank/DDBJ databases">
        <authorList>
            <person name="Sharma Rahul"/>
            <person name="Thines Marco"/>
        </authorList>
    </citation>
    <scope>NUCLEOTIDE SEQUENCE</scope>
</reference>
<feature type="region of interest" description="Disordered" evidence="1">
    <location>
        <begin position="160"/>
        <end position="192"/>
    </location>
</feature>
<sequence length="764" mass="84934">MYLFDTSAPYQTPNPSSPGEVLHSPAPITRYPSDPFRYLNLSPFPQGSSPRSERVGVSGFDRTRGNGRDTGGRIAPLSPSSREQNSEPGSAWADVGFSQGEGHWKQHLDWDTTECVATNMVFPVSFQDKVTSLEKNRSPHELYESPAMEKTKHSFTIPLPSISRRQSNPILSSPSLYRQGPSSPINSPPPRQKRIILKLSNPKKEAELQTTTPNIIRKYPLGHINSRYSNHEHAPILEVDEDPDVVLSAATRTLSNLDITRGKRHALLAMGDRWRASQTPPCKQKHLPSPQTSQPSSNDSSEQQHLPVFALKRPQTPVSTHCLGKRKRSEPSPSGTRNLRSRESDLASPCDSVSSMSSPQESNFLPPLSSSVPCSSPGISAQKHWILSTSNVTRRSLRPIRRADDVFSSSEYRPLRTSRFSPYRLPHLRSRAAEKHVPVMRLTSHVRSSSARLGPDPSDSTPENQTSGFLHTARQLSDVDTTPTKVSTPRTELRASSSPISSRLSSLSPSPEPENEAYTSSPPSSPYNPSLDSLSVQRTSKSRTFRTFPPGLEIRDEFKAMYRQFTVPSALPAETCKNLGLPVPTPSAPMSRSATFNFLPRGMLDLYTPRWVQGLGSKKFGVCPICVEDGEDLVALKTKVSAYNYHLLFAHGISPVTGLPFSPPIKFRTSQRHLKRPDEKSNITEGLCHKCKGWIPVEGVKDVTVQVPEIFWWRHAKVCHRSSRVEGDLDIWSPSELLDKLSTYTASLPSEEKESWIIRSDHCS</sequence>
<feature type="compositionally biased region" description="Basic and acidic residues" evidence="1">
    <location>
        <begin position="61"/>
        <end position="71"/>
    </location>
</feature>
<feature type="domain" description="Transcription regulator Rua1 C-terminal" evidence="2">
    <location>
        <begin position="604"/>
        <end position="720"/>
    </location>
</feature>
<feature type="region of interest" description="Disordered" evidence="1">
    <location>
        <begin position="1"/>
        <end position="91"/>
    </location>
</feature>
<feature type="compositionally biased region" description="Low complexity" evidence="1">
    <location>
        <begin position="496"/>
        <end position="509"/>
    </location>
</feature>
<name>A0A0F7SRC7_PHARH</name>
<evidence type="ECO:0000259" key="2">
    <source>
        <dbReference type="Pfam" id="PF14616"/>
    </source>
</evidence>
<protein>
    <recommendedName>
        <fullName evidence="2">Transcription regulator Rua1 C-terminal domain-containing protein</fullName>
    </recommendedName>
</protein>